<dbReference type="AlphaFoldDB" id="X1CX00"/>
<gene>
    <name evidence="1" type="ORF">S01H4_52403</name>
</gene>
<organism evidence="1">
    <name type="scientific">marine sediment metagenome</name>
    <dbReference type="NCBI Taxonomy" id="412755"/>
    <lineage>
        <taxon>unclassified sequences</taxon>
        <taxon>metagenomes</taxon>
        <taxon>ecological metagenomes</taxon>
    </lineage>
</organism>
<comment type="caution">
    <text evidence="1">The sequence shown here is derived from an EMBL/GenBank/DDBJ whole genome shotgun (WGS) entry which is preliminary data.</text>
</comment>
<proteinExistence type="predicted"/>
<accession>X1CX00</accession>
<evidence type="ECO:0000313" key="1">
    <source>
        <dbReference type="EMBL" id="GAH12377.1"/>
    </source>
</evidence>
<reference evidence="1" key="1">
    <citation type="journal article" date="2014" name="Front. Microbiol.">
        <title>High frequency of phylogenetically diverse reductive dehalogenase-homologous genes in deep subseafloor sedimentary metagenomes.</title>
        <authorList>
            <person name="Kawai M."/>
            <person name="Futagami T."/>
            <person name="Toyoda A."/>
            <person name="Takaki Y."/>
            <person name="Nishi S."/>
            <person name="Hori S."/>
            <person name="Arai W."/>
            <person name="Tsubouchi T."/>
            <person name="Morono Y."/>
            <person name="Uchiyama I."/>
            <person name="Ito T."/>
            <person name="Fujiyama A."/>
            <person name="Inagaki F."/>
            <person name="Takami H."/>
        </authorList>
    </citation>
    <scope>NUCLEOTIDE SEQUENCE</scope>
    <source>
        <strain evidence="1">Expedition CK06-06</strain>
    </source>
</reference>
<name>X1CX00_9ZZZZ</name>
<dbReference type="EMBL" id="BART01029935">
    <property type="protein sequence ID" value="GAH12377.1"/>
    <property type="molecule type" value="Genomic_DNA"/>
</dbReference>
<feature type="non-terminal residue" evidence="1">
    <location>
        <position position="1"/>
    </location>
</feature>
<sequence>SCNASERIARLFVQKPPIISMIVKAIFSKAANLTLFSRFDIGMTKIVMQ</sequence>
<protein>
    <submittedName>
        <fullName evidence="1">Uncharacterized protein</fullName>
    </submittedName>
</protein>